<dbReference type="InterPro" id="IPR009057">
    <property type="entry name" value="Homeodomain-like_sf"/>
</dbReference>
<evidence type="ECO:0000259" key="12">
    <source>
        <dbReference type="PROSITE" id="PS50110"/>
    </source>
</evidence>
<keyword evidence="7" id="KW-0238">DNA-binding</keyword>
<evidence type="ECO:0000259" key="11">
    <source>
        <dbReference type="PROSITE" id="PS01124"/>
    </source>
</evidence>
<dbReference type="InterPro" id="IPR018060">
    <property type="entry name" value="HTH_AraC"/>
</dbReference>
<dbReference type="KEGG" id="bliq:INP51_12335"/>
<evidence type="ECO:0000256" key="4">
    <source>
        <dbReference type="ARBA" id="ARBA00022553"/>
    </source>
</evidence>
<dbReference type="PROSITE" id="PS50110">
    <property type="entry name" value="RESPONSE_REGULATORY"/>
    <property type="match status" value="1"/>
</dbReference>
<reference evidence="13 14" key="1">
    <citation type="submission" date="2020-10" db="EMBL/GenBank/DDBJ databases">
        <title>Blautia liquoris sp.nov., isolated from the mud in a fermentation cellar used for the production of Chinese strong-flavoured liquor.</title>
        <authorList>
            <person name="Lu L."/>
        </authorList>
    </citation>
    <scope>NUCLEOTIDE SEQUENCE [LARGE SCALE GENOMIC DNA]</scope>
    <source>
        <strain evidence="13 14">LZLJ-3</strain>
    </source>
</reference>
<keyword evidence="4 10" id="KW-0597">Phosphoprotein</keyword>
<dbReference type="Gene3D" id="1.10.10.60">
    <property type="entry name" value="Homeodomain-like"/>
    <property type="match status" value="2"/>
</dbReference>
<evidence type="ECO:0000313" key="13">
    <source>
        <dbReference type="EMBL" id="QOV18782.1"/>
    </source>
</evidence>
<dbReference type="Gene3D" id="3.40.50.2300">
    <property type="match status" value="1"/>
</dbReference>
<evidence type="ECO:0000256" key="6">
    <source>
        <dbReference type="ARBA" id="ARBA00023015"/>
    </source>
</evidence>
<dbReference type="InterPro" id="IPR020449">
    <property type="entry name" value="Tscrpt_reg_AraC-type_HTH"/>
</dbReference>
<gene>
    <name evidence="13" type="ORF">INP51_12335</name>
</gene>
<dbReference type="PROSITE" id="PS01124">
    <property type="entry name" value="HTH_ARAC_FAMILY_2"/>
    <property type="match status" value="1"/>
</dbReference>
<evidence type="ECO:0000256" key="9">
    <source>
        <dbReference type="ARBA" id="ARBA00024867"/>
    </source>
</evidence>
<dbReference type="PANTHER" id="PTHR42713:SF3">
    <property type="entry name" value="TRANSCRIPTIONAL REGULATORY PROTEIN HPTR"/>
    <property type="match status" value="1"/>
</dbReference>
<dbReference type="SUPFAM" id="SSF52172">
    <property type="entry name" value="CheY-like"/>
    <property type="match status" value="1"/>
</dbReference>
<dbReference type="EMBL" id="CP063304">
    <property type="protein sequence ID" value="QOV18782.1"/>
    <property type="molecule type" value="Genomic_DNA"/>
</dbReference>
<evidence type="ECO:0000256" key="8">
    <source>
        <dbReference type="ARBA" id="ARBA00023163"/>
    </source>
</evidence>
<dbReference type="RefSeq" id="WP_193735144.1">
    <property type="nucleotide sequence ID" value="NZ_CP063304.1"/>
</dbReference>
<dbReference type="SUPFAM" id="SSF46689">
    <property type="entry name" value="Homeodomain-like"/>
    <property type="match status" value="2"/>
</dbReference>
<evidence type="ECO:0000313" key="14">
    <source>
        <dbReference type="Proteomes" id="UP000593601"/>
    </source>
</evidence>
<evidence type="ECO:0000256" key="2">
    <source>
        <dbReference type="ARBA" id="ARBA00018672"/>
    </source>
</evidence>
<feature type="domain" description="Response regulatory" evidence="12">
    <location>
        <begin position="3"/>
        <end position="120"/>
    </location>
</feature>
<keyword evidence="3" id="KW-0963">Cytoplasm</keyword>
<sequence>MYQIMIVDDEQYILEGIKEVIEQADLPFNEVRIVSSSKEALRLFRNNPYDIILTDISMPEMDGLQFIEETRKIWKDTVVIFLTGYQYFSYAKKAIQLGGVEYLLKPVSDEELLDVLRREIKNLDDCWYQRFFTKNRDSSNDQLKKEQQLLLEKWFHTCIKNNGCSPDLLQNKFMECKIPLSLEKENSLILVDYEYDESQNREHITGQWNIRSVHHQFMSILQTALYGDFMLEGFLVNRRFSLFIAQRIMNDYTGKDAGLLKTVQEMQSYYIENTDHVVSVSVASEVTWGALPAFAKKQIERMEQLNSKGEFFYISGSSDDKLPLYSDVDSGDEKDFFIIKIKKYIKQYPEKDLSLTELSSRFKINPSYLSRIFHKEAKKSLTEYILDVRMNKAEELLVHTNMRVSEISKKVGFNNSGYFTRIFSEYMGRSPTIYRKENLNPNKK</sequence>
<dbReference type="Pfam" id="PF00072">
    <property type="entry name" value="Response_reg"/>
    <property type="match status" value="1"/>
</dbReference>
<dbReference type="GO" id="GO:0003700">
    <property type="term" value="F:DNA-binding transcription factor activity"/>
    <property type="evidence" value="ECO:0007669"/>
    <property type="project" value="InterPro"/>
</dbReference>
<comment type="subcellular location">
    <subcellularLocation>
        <location evidence="1">Cytoplasm</location>
    </subcellularLocation>
</comment>
<evidence type="ECO:0000256" key="10">
    <source>
        <dbReference type="PROSITE-ProRule" id="PRU00169"/>
    </source>
</evidence>
<dbReference type="Proteomes" id="UP000593601">
    <property type="component" value="Chromosome"/>
</dbReference>
<keyword evidence="5" id="KW-0902">Two-component regulatory system</keyword>
<proteinExistence type="predicted"/>
<feature type="modified residue" description="4-aspartylphosphate" evidence="10">
    <location>
        <position position="55"/>
    </location>
</feature>
<dbReference type="PRINTS" id="PR00032">
    <property type="entry name" value="HTHARAC"/>
</dbReference>
<evidence type="ECO:0000256" key="3">
    <source>
        <dbReference type="ARBA" id="ARBA00022490"/>
    </source>
</evidence>
<keyword evidence="14" id="KW-1185">Reference proteome</keyword>
<name>A0A7M2RHD2_9FIRM</name>
<evidence type="ECO:0000256" key="1">
    <source>
        <dbReference type="ARBA" id="ARBA00004496"/>
    </source>
</evidence>
<dbReference type="InterPro" id="IPR051552">
    <property type="entry name" value="HptR"/>
</dbReference>
<dbReference type="PANTHER" id="PTHR42713">
    <property type="entry name" value="HISTIDINE KINASE-RELATED"/>
    <property type="match status" value="1"/>
</dbReference>
<comment type="function">
    <text evidence="9">May play the central regulatory role in sporulation. It may be an element of the effector pathway responsible for the activation of sporulation genes in response to nutritional stress. Spo0A may act in concert with spo0H (a sigma factor) to control the expression of some genes that are critical to the sporulation process.</text>
</comment>
<dbReference type="CDD" id="cd17536">
    <property type="entry name" value="REC_YesN-like"/>
    <property type="match status" value="1"/>
</dbReference>
<feature type="domain" description="HTH araC/xylS-type" evidence="11">
    <location>
        <begin position="339"/>
        <end position="437"/>
    </location>
</feature>
<evidence type="ECO:0000256" key="7">
    <source>
        <dbReference type="ARBA" id="ARBA00023125"/>
    </source>
</evidence>
<keyword evidence="6" id="KW-0805">Transcription regulation</keyword>
<protein>
    <recommendedName>
        <fullName evidence="2">Stage 0 sporulation protein A homolog</fullName>
    </recommendedName>
</protein>
<dbReference type="GO" id="GO:0000160">
    <property type="term" value="P:phosphorelay signal transduction system"/>
    <property type="evidence" value="ECO:0007669"/>
    <property type="project" value="UniProtKB-KW"/>
</dbReference>
<dbReference type="InterPro" id="IPR001789">
    <property type="entry name" value="Sig_transdc_resp-reg_receiver"/>
</dbReference>
<dbReference type="GO" id="GO:0005737">
    <property type="term" value="C:cytoplasm"/>
    <property type="evidence" value="ECO:0007669"/>
    <property type="project" value="UniProtKB-SubCell"/>
</dbReference>
<dbReference type="SMART" id="SM00448">
    <property type="entry name" value="REC"/>
    <property type="match status" value="1"/>
</dbReference>
<dbReference type="GO" id="GO:0043565">
    <property type="term" value="F:sequence-specific DNA binding"/>
    <property type="evidence" value="ECO:0007669"/>
    <property type="project" value="InterPro"/>
</dbReference>
<keyword evidence="8" id="KW-0804">Transcription</keyword>
<dbReference type="SMART" id="SM00342">
    <property type="entry name" value="HTH_ARAC"/>
    <property type="match status" value="1"/>
</dbReference>
<organism evidence="13 14">
    <name type="scientific">Blautia liquoris</name>
    <dbReference type="NCBI Taxonomy" id="2779518"/>
    <lineage>
        <taxon>Bacteria</taxon>
        <taxon>Bacillati</taxon>
        <taxon>Bacillota</taxon>
        <taxon>Clostridia</taxon>
        <taxon>Lachnospirales</taxon>
        <taxon>Lachnospiraceae</taxon>
        <taxon>Blautia</taxon>
    </lineage>
</organism>
<accession>A0A7M2RHD2</accession>
<dbReference type="AlphaFoldDB" id="A0A7M2RHD2"/>
<evidence type="ECO:0000256" key="5">
    <source>
        <dbReference type="ARBA" id="ARBA00023012"/>
    </source>
</evidence>
<dbReference type="InterPro" id="IPR011006">
    <property type="entry name" value="CheY-like_superfamily"/>
</dbReference>
<dbReference type="Pfam" id="PF12833">
    <property type="entry name" value="HTH_18"/>
    <property type="match status" value="1"/>
</dbReference>